<reference evidence="2 3" key="1">
    <citation type="submission" date="2019-02" db="EMBL/GenBank/DDBJ databases">
        <title>Genomic Encyclopedia of Archaeal and Bacterial Type Strains, Phase II (KMG-II): from individual species to whole genera.</title>
        <authorList>
            <person name="Goeker M."/>
        </authorList>
    </citation>
    <scope>NUCLEOTIDE SEQUENCE [LARGE SCALE GENOMIC DNA]</scope>
    <source>
        <strain evidence="2 3">DSM 18101</strain>
    </source>
</reference>
<feature type="chain" id="PRO_5020555256" description="DUF1349 domain-containing protein" evidence="1">
    <location>
        <begin position="21"/>
        <end position="209"/>
    </location>
</feature>
<dbReference type="EMBL" id="SHKW01000001">
    <property type="protein sequence ID" value="RZU41518.1"/>
    <property type="molecule type" value="Genomic_DNA"/>
</dbReference>
<dbReference type="InterPro" id="IPR009784">
    <property type="entry name" value="DUF1349"/>
</dbReference>
<protein>
    <recommendedName>
        <fullName evidence="4">DUF1349 domain-containing protein</fullName>
    </recommendedName>
</protein>
<sequence>MTRAIALATSLLSLSFSSLAQTPKLAWEHEPAKWNESAGVLTETVPAGTDYWRVTHYGFIRDNGPFRYQEQKGDFEAKVRISGEYRELYHQAGLMIRLDEKNWIKTGIEFVDGKQNISAVVTREVSDWSVIPRSDSPKSIWLRLQRHKDAVQIEYSLDNTSWSMLRLAYFPPNVPVKIGMVAAAPGKQDFSVVFDHFSVGPLKPATGEE</sequence>
<dbReference type="InterPro" id="IPR013320">
    <property type="entry name" value="ConA-like_dom_sf"/>
</dbReference>
<evidence type="ECO:0000313" key="3">
    <source>
        <dbReference type="Proteomes" id="UP000292958"/>
    </source>
</evidence>
<accession>A0A4Q7YV51</accession>
<dbReference type="PIRSF" id="PIRSF022704">
    <property type="entry name" value="UCP022704"/>
    <property type="match status" value="1"/>
</dbReference>
<proteinExistence type="predicted"/>
<dbReference type="AlphaFoldDB" id="A0A4Q7YV51"/>
<gene>
    <name evidence="2" type="ORF">BDD14_3041</name>
</gene>
<dbReference type="PANTHER" id="PTHR35332:SF2">
    <property type="entry name" value="REGULATION OF ENOLASE PROTEIN 1"/>
    <property type="match status" value="1"/>
</dbReference>
<dbReference type="Proteomes" id="UP000292958">
    <property type="component" value="Unassembled WGS sequence"/>
</dbReference>
<name>A0A4Q7YV51_9BACT</name>
<evidence type="ECO:0008006" key="4">
    <source>
        <dbReference type="Google" id="ProtNLM"/>
    </source>
</evidence>
<dbReference type="RefSeq" id="WP_242617951.1">
    <property type="nucleotide sequence ID" value="NZ_SHKW01000001.1"/>
</dbReference>
<feature type="signal peptide" evidence="1">
    <location>
        <begin position="1"/>
        <end position="20"/>
    </location>
</feature>
<keyword evidence="3" id="KW-1185">Reference proteome</keyword>
<evidence type="ECO:0000313" key="2">
    <source>
        <dbReference type="EMBL" id="RZU41518.1"/>
    </source>
</evidence>
<comment type="caution">
    <text evidence="2">The sequence shown here is derived from an EMBL/GenBank/DDBJ whole genome shotgun (WGS) entry which is preliminary data.</text>
</comment>
<dbReference type="SUPFAM" id="SSF49899">
    <property type="entry name" value="Concanavalin A-like lectins/glucanases"/>
    <property type="match status" value="1"/>
</dbReference>
<organism evidence="2 3">
    <name type="scientific">Edaphobacter modestus</name>
    <dbReference type="NCBI Taxonomy" id="388466"/>
    <lineage>
        <taxon>Bacteria</taxon>
        <taxon>Pseudomonadati</taxon>
        <taxon>Acidobacteriota</taxon>
        <taxon>Terriglobia</taxon>
        <taxon>Terriglobales</taxon>
        <taxon>Acidobacteriaceae</taxon>
        <taxon>Edaphobacter</taxon>
    </lineage>
</organism>
<keyword evidence="1" id="KW-0732">Signal</keyword>
<dbReference type="PANTHER" id="PTHR35332">
    <property type="entry name" value="REGULATION OF ENOLASE PROTEIN 1"/>
    <property type="match status" value="1"/>
</dbReference>
<dbReference type="InterPro" id="IPR015987">
    <property type="entry name" value="UCP022704"/>
</dbReference>
<evidence type="ECO:0000256" key="1">
    <source>
        <dbReference type="SAM" id="SignalP"/>
    </source>
</evidence>
<dbReference type="Gene3D" id="2.60.120.200">
    <property type="match status" value="1"/>
</dbReference>
<dbReference type="Pfam" id="PF07081">
    <property type="entry name" value="DUF1349"/>
    <property type="match status" value="1"/>
</dbReference>